<dbReference type="EMBL" id="SRLA01000001">
    <property type="protein sequence ID" value="TGE10490.1"/>
    <property type="molecule type" value="Genomic_DNA"/>
</dbReference>
<evidence type="ECO:0000256" key="7">
    <source>
        <dbReference type="ARBA" id="ARBA00022842"/>
    </source>
</evidence>
<evidence type="ECO:0000256" key="3">
    <source>
        <dbReference type="ARBA" id="ARBA00022630"/>
    </source>
</evidence>
<sequence>MPICRSCSLNARGMRIGFSPATLRGPLFWVLLLGWLLLAAGAAVAQAPASPKARNFTRNAHVMGSHFTFTAVSADDSLAWRAIRAGIRETQRIDRLFSYWDSTSQITQVNRQAGIKPVVVEQEVYDLIQRTLKLSALSNGAFDITFAGGEKIYRFDRKEHASLPAPEVVKASVARIDYKKVLLDPATHSVMLQEKGMRMNLAGILQGYGVRKAQALMRQMGIQGGLINGSGDVSCWGWQGDGSLWRIAIGDPAFPQSVSSWLSVTDVAVVTAGNYEQYFTVQGKYYGHIIDPHTGYPATGLRSVTIICPDVELADGLDEVVFVKGPEEGLAFINKLKGVDCTLITNEGRTLTSRGMAINYYSTQTPQAAAAPTP</sequence>
<dbReference type="GO" id="GO:0046872">
    <property type="term" value="F:metal ion binding"/>
    <property type="evidence" value="ECO:0007669"/>
    <property type="project" value="UniProtKB-UniRule"/>
</dbReference>
<comment type="caution">
    <text evidence="12">The sequence shown here is derived from an EMBL/GenBank/DDBJ whole genome shotgun (WGS) entry which is preliminary data.</text>
</comment>
<proteinExistence type="inferred from homology"/>
<keyword evidence="13" id="KW-1185">Reference proteome</keyword>
<keyword evidence="5 10" id="KW-0479">Metal-binding</keyword>
<organism evidence="12 13">
    <name type="scientific">Hymenobacter fodinae</name>
    <dbReference type="NCBI Taxonomy" id="2510796"/>
    <lineage>
        <taxon>Bacteria</taxon>
        <taxon>Pseudomonadati</taxon>
        <taxon>Bacteroidota</taxon>
        <taxon>Cytophagia</taxon>
        <taxon>Cytophagales</taxon>
        <taxon>Hymenobacteraceae</taxon>
        <taxon>Hymenobacter</taxon>
    </lineage>
</organism>
<dbReference type="PIRSF" id="PIRSF006268">
    <property type="entry name" value="ApbE"/>
    <property type="match status" value="1"/>
</dbReference>
<dbReference type="SUPFAM" id="SSF143631">
    <property type="entry name" value="ApbE-like"/>
    <property type="match status" value="1"/>
</dbReference>
<dbReference type="InterPro" id="IPR003374">
    <property type="entry name" value="ApbE-like_sf"/>
</dbReference>
<dbReference type="OrthoDB" id="9778595at2"/>
<evidence type="ECO:0000256" key="11">
    <source>
        <dbReference type="PIRSR" id="PIRSR006268-2"/>
    </source>
</evidence>
<evidence type="ECO:0000256" key="4">
    <source>
        <dbReference type="ARBA" id="ARBA00022679"/>
    </source>
</evidence>
<feature type="binding site" evidence="11">
    <location>
        <position position="315"/>
    </location>
    <ligand>
        <name>Mg(2+)</name>
        <dbReference type="ChEBI" id="CHEBI:18420"/>
    </ligand>
</feature>
<comment type="similarity">
    <text evidence="10">Belongs to the ApbE family.</text>
</comment>
<comment type="cofactor">
    <cofactor evidence="11">
        <name>Mg(2+)</name>
        <dbReference type="ChEBI" id="CHEBI:18420"/>
    </cofactor>
    <cofactor evidence="11">
        <name>Mn(2+)</name>
        <dbReference type="ChEBI" id="CHEBI:29035"/>
    </cofactor>
    <text evidence="11">Magnesium. Can also use manganese.</text>
</comment>
<comment type="catalytic activity">
    <reaction evidence="9 10">
        <text>L-threonyl-[protein] + FAD = FMN-L-threonyl-[protein] + AMP + H(+)</text>
        <dbReference type="Rhea" id="RHEA:36847"/>
        <dbReference type="Rhea" id="RHEA-COMP:11060"/>
        <dbReference type="Rhea" id="RHEA-COMP:11061"/>
        <dbReference type="ChEBI" id="CHEBI:15378"/>
        <dbReference type="ChEBI" id="CHEBI:30013"/>
        <dbReference type="ChEBI" id="CHEBI:57692"/>
        <dbReference type="ChEBI" id="CHEBI:74257"/>
        <dbReference type="ChEBI" id="CHEBI:456215"/>
        <dbReference type="EC" id="2.7.1.180"/>
    </reaction>
</comment>
<evidence type="ECO:0000256" key="1">
    <source>
        <dbReference type="ARBA" id="ARBA00011955"/>
    </source>
</evidence>
<evidence type="ECO:0000256" key="5">
    <source>
        <dbReference type="ARBA" id="ARBA00022723"/>
    </source>
</evidence>
<dbReference type="AlphaFoldDB" id="A0A4Z0PFC3"/>
<dbReference type="PANTHER" id="PTHR30040">
    <property type="entry name" value="THIAMINE BIOSYNTHESIS LIPOPROTEIN APBE"/>
    <property type="match status" value="1"/>
</dbReference>
<evidence type="ECO:0000256" key="10">
    <source>
        <dbReference type="PIRNR" id="PIRNR006268"/>
    </source>
</evidence>
<evidence type="ECO:0000256" key="8">
    <source>
        <dbReference type="ARBA" id="ARBA00031306"/>
    </source>
</evidence>
<feature type="binding site" evidence="11">
    <location>
        <position position="203"/>
    </location>
    <ligand>
        <name>Mg(2+)</name>
        <dbReference type="ChEBI" id="CHEBI:18420"/>
    </ligand>
</feature>
<evidence type="ECO:0000256" key="9">
    <source>
        <dbReference type="ARBA" id="ARBA00048540"/>
    </source>
</evidence>
<keyword evidence="7 10" id="KW-0460">Magnesium</keyword>
<dbReference type="InterPro" id="IPR024932">
    <property type="entry name" value="ApbE"/>
</dbReference>
<evidence type="ECO:0000256" key="6">
    <source>
        <dbReference type="ARBA" id="ARBA00022827"/>
    </source>
</evidence>
<accession>A0A4Z0PFC3</accession>
<name>A0A4Z0PFC3_9BACT</name>
<keyword evidence="4 10" id="KW-0808">Transferase</keyword>
<keyword evidence="6 10" id="KW-0274">FAD</keyword>
<dbReference type="GO" id="GO:0016740">
    <property type="term" value="F:transferase activity"/>
    <property type="evidence" value="ECO:0007669"/>
    <property type="project" value="UniProtKB-UniRule"/>
</dbReference>
<evidence type="ECO:0000313" key="13">
    <source>
        <dbReference type="Proteomes" id="UP000298337"/>
    </source>
</evidence>
<protein>
    <recommendedName>
        <fullName evidence="2 10">FAD:protein FMN transferase</fullName>
        <ecNumber evidence="1 10">2.7.1.180</ecNumber>
    </recommendedName>
    <alternativeName>
        <fullName evidence="8 10">Flavin transferase</fullName>
    </alternativeName>
</protein>
<dbReference type="EC" id="2.7.1.180" evidence="1 10"/>
<gene>
    <name evidence="12" type="ORF">EU556_06670</name>
</gene>
<dbReference type="PANTHER" id="PTHR30040:SF2">
    <property type="entry name" value="FAD:PROTEIN FMN TRANSFERASE"/>
    <property type="match status" value="1"/>
</dbReference>
<evidence type="ECO:0000256" key="2">
    <source>
        <dbReference type="ARBA" id="ARBA00016337"/>
    </source>
</evidence>
<reference evidence="12 13" key="1">
    <citation type="submission" date="2019-04" db="EMBL/GenBank/DDBJ databases">
        <authorList>
            <person name="Feng G."/>
            <person name="Zhang J."/>
            <person name="Zhu H."/>
        </authorList>
    </citation>
    <scope>NUCLEOTIDE SEQUENCE [LARGE SCALE GENOMIC DNA]</scope>
    <source>
        <strain evidence="12 13">92R-1</strain>
    </source>
</reference>
<keyword evidence="3 10" id="KW-0285">Flavoprotein</keyword>
<dbReference type="Proteomes" id="UP000298337">
    <property type="component" value="Unassembled WGS sequence"/>
</dbReference>
<dbReference type="Gene3D" id="3.10.520.10">
    <property type="entry name" value="ApbE-like domains"/>
    <property type="match status" value="1"/>
</dbReference>
<evidence type="ECO:0000313" key="12">
    <source>
        <dbReference type="EMBL" id="TGE10490.1"/>
    </source>
</evidence>
<dbReference type="Pfam" id="PF02424">
    <property type="entry name" value="ApbE"/>
    <property type="match status" value="1"/>
</dbReference>